<dbReference type="AlphaFoldDB" id="A0A061F9R7"/>
<evidence type="ECO:0000256" key="1">
    <source>
        <dbReference type="SAM" id="MobiDB-lite"/>
    </source>
</evidence>
<dbReference type="Gramene" id="EOY14095">
    <property type="protein sequence ID" value="EOY14095"/>
    <property type="gene ID" value="TCM_033338"/>
</dbReference>
<accession>A0A061F9R7</accession>
<organism evidence="2 3">
    <name type="scientific">Theobroma cacao</name>
    <name type="common">Cacao</name>
    <name type="synonym">Cocoa</name>
    <dbReference type="NCBI Taxonomy" id="3641"/>
    <lineage>
        <taxon>Eukaryota</taxon>
        <taxon>Viridiplantae</taxon>
        <taxon>Streptophyta</taxon>
        <taxon>Embryophyta</taxon>
        <taxon>Tracheophyta</taxon>
        <taxon>Spermatophyta</taxon>
        <taxon>Magnoliopsida</taxon>
        <taxon>eudicotyledons</taxon>
        <taxon>Gunneridae</taxon>
        <taxon>Pentapetalae</taxon>
        <taxon>rosids</taxon>
        <taxon>malvids</taxon>
        <taxon>Malvales</taxon>
        <taxon>Malvaceae</taxon>
        <taxon>Byttnerioideae</taxon>
        <taxon>Theobroma</taxon>
    </lineage>
</organism>
<evidence type="ECO:0000313" key="2">
    <source>
        <dbReference type="EMBL" id="EOY14095.1"/>
    </source>
</evidence>
<name>A0A061F9R7_THECC</name>
<dbReference type="Proteomes" id="UP000026915">
    <property type="component" value="Chromosome 7"/>
</dbReference>
<keyword evidence="3" id="KW-1185">Reference proteome</keyword>
<protein>
    <submittedName>
        <fullName evidence="2">Uncharacterized protein</fullName>
    </submittedName>
</protein>
<dbReference type="EMBL" id="CM001885">
    <property type="protein sequence ID" value="EOY14095.1"/>
    <property type="molecule type" value="Genomic_DNA"/>
</dbReference>
<reference evidence="2 3" key="1">
    <citation type="journal article" date="2013" name="Genome Biol.">
        <title>The genome sequence of the most widely cultivated cacao type and its use to identify candidate genes regulating pod color.</title>
        <authorList>
            <person name="Motamayor J.C."/>
            <person name="Mockaitis K."/>
            <person name="Schmutz J."/>
            <person name="Haiminen N."/>
            <person name="Iii D.L."/>
            <person name="Cornejo O."/>
            <person name="Findley S.D."/>
            <person name="Zheng P."/>
            <person name="Utro F."/>
            <person name="Royaert S."/>
            <person name="Saski C."/>
            <person name="Jenkins J."/>
            <person name="Podicheti R."/>
            <person name="Zhao M."/>
            <person name="Scheffler B.E."/>
            <person name="Stack J.C."/>
            <person name="Feltus F.A."/>
            <person name="Mustiga G.M."/>
            <person name="Amores F."/>
            <person name="Phillips W."/>
            <person name="Marelli J.P."/>
            <person name="May G.D."/>
            <person name="Shapiro H."/>
            <person name="Ma J."/>
            <person name="Bustamante C.D."/>
            <person name="Schnell R.J."/>
            <person name="Main D."/>
            <person name="Gilbert D."/>
            <person name="Parida L."/>
            <person name="Kuhn D.N."/>
        </authorList>
    </citation>
    <scope>NUCLEOTIDE SEQUENCE [LARGE SCALE GENOMIC DNA]</scope>
    <source>
        <strain evidence="3">cv. Matina 1-6</strain>
    </source>
</reference>
<proteinExistence type="predicted"/>
<feature type="compositionally biased region" description="Basic and acidic residues" evidence="1">
    <location>
        <begin position="90"/>
        <end position="112"/>
    </location>
</feature>
<dbReference type="HOGENOM" id="CLU_1121736_0_0_1"/>
<feature type="compositionally biased region" description="Basic and acidic residues" evidence="1">
    <location>
        <begin position="68"/>
        <end position="78"/>
    </location>
</feature>
<evidence type="ECO:0000313" key="3">
    <source>
        <dbReference type="Proteomes" id="UP000026915"/>
    </source>
</evidence>
<feature type="region of interest" description="Disordered" evidence="1">
    <location>
        <begin position="34"/>
        <end position="115"/>
    </location>
</feature>
<sequence length="216" mass="24430">MMLNFLMRIDGKLTDQAKQIVKIEAKLKQLEALLNSTKETKVPEAPTSTASQSRERTTTKQFETAASGHDRETEKEIPKNPNVNQAENENSEKKKVEQKEHEEEKEKEHSIIEKSVVSSLGKSEEILVSNFNRDILEKAKVDQGQQQAKIQQKVQSVPQGIKEGIREAHLNKSKTVVEDTAPIAKRTVGKGRKTMAIETKTFRRRKSIRLALTSTQ</sequence>
<dbReference type="InParanoid" id="A0A061F9R7"/>
<gene>
    <name evidence="2" type="ORF">TCM_033338</name>
</gene>